<accession>A0A0F5JZD0</accession>
<dbReference type="OrthoDB" id="9097160at2"/>
<keyword evidence="3" id="KW-1185">Reference proteome</keyword>
<evidence type="ECO:0008006" key="4">
    <source>
        <dbReference type="Google" id="ProtNLM"/>
    </source>
</evidence>
<sequence>MYVIIALLAGAMLPLQAIFNARMGNALGSPIWGAMVSAIISSIALSAVGFSLTGSIPRGTHLQTLPVWAWLGGFCGVITLAGVAACTPRLGAAAMVAFVVAGQVAFSIALDCFGLFGVSAQPITLQRAIAAVLVLAGAALIR</sequence>
<evidence type="ECO:0000313" key="2">
    <source>
        <dbReference type="EMBL" id="KKB63183.1"/>
    </source>
</evidence>
<name>A0A0F5JZD0_9BURK</name>
<feature type="transmembrane region" description="Helical" evidence="1">
    <location>
        <begin position="91"/>
        <end position="116"/>
    </location>
</feature>
<reference evidence="2 3" key="1">
    <citation type="submission" date="2015-03" db="EMBL/GenBank/DDBJ databases">
        <title>Draft Genome Sequence of Burkholderia andropogonis type strain ICMP2807, isolated from Sorghum bicolor.</title>
        <authorList>
            <person name="Lopes-Santos L."/>
            <person name="Castro D.B."/>
            <person name="Ottoboni L.M."/>
            <person name="Park D."/>
            <person name="Weirc B.S."/>
            <person name="Destefano S.A."/>
        </authorList>
    </citation>
    <scope>NUCLEOTIDE SEQUENCE [LARGE SCALE GENOMIC DNA]</scope>
    <source>
        <strain evidence="2 3">ICMP2807</strain>
    </source>
</reference>
<dbReference type="RefSeq" id="WP_036009271.1">
    <property type="nucleotide sequence ID" value="NZ_CADFGU010000002.1"/>
</dbReference>
<dbReference type="Pfam" id="PF04657">
    <property type="entry name" value="DMT_YdcZ"/>
    <property type="match status" value="1"/>
</dbReference>
<dbReference type="GO" id="GO:0005886">
    <property type="term" value="C:plasma membrane"/>
    <property type="evidence" value="ECO:0007669"/>
    <property type="project" value="TreeGrafter"/>
</dbReference>
<feature type="transmembrane region" description="Helical" evidence="1">
    <location>
        <begin position="65"/>
        <end position="85"/>
    </location>
</feature>
<proteinExistence type="predicted"/>
<dbReference type="PANTHER" id="PTHR34821">
    <property type="entry name" value="INNER MEMBRANE PROTEIN YDCZ"/>
    <property type="match status" value="1"/>
</dbReference>
<dbReference type="Proteomes" id="UP000033618">
    <property type="component" value="Unassembled WGS sequence"/>
</dbReference>
<dbReference type="PATRIC" id="fig|28092.6.peg.3103"/>
<organism evidence="2 3">
    <name type="scientific">Robbsia andropogonis</name>
    <dbReference type="NCBI Taxonomy" id="28092"/>
    <lineage>
        <taxon>Bacteria</taxon>
        <taxon>Pseudomonadati</taxon>
        <taxon>Pseudomonadota</taxon>
        <taxon>Betaproteobacteria</taxon>
        <taxon>Burkholderiales</taxon>
        <taxon>Burkholderiaceae</taxon>
        <taxon>Robbsia</taxon>
    </lineage>
</organism>
<feature type="transmembrane region" description="Helical" evidence="1">
    <location>
        <begin position="123"/>
        <end position="141"/>
    </location>
</feature>
<dbReference type="EMBL" id="LAQU01000012">
    <property type="protein sequence ID" value="KKB63183.1"/>
    <property type="molecule type" value="Genomic_DNA"/>
</dbReference>
<dbReference type="PANTHER" id="PTHR34821:SF2">
    <property type="entry name" value="INNER MEMBRANE PROTEIN YDCZ"/>
    <property type="match status" value="1"/>
</dbReference>
<keyword evidence="1" id="KW-0472">Membrane</keyword>
<protein>
    <recommendedName>
        <fullName evidence="4">DMT family transporter</fullName>
    </recommendedName>
</protein>
<dbReference type="InterPro" id="IPR006750">
    <property type="entry name" value="YdcZ"/>
</dbReference>
<dbReference type="AlphaFoldDB" id="A0A0F5JZD0"/>
<evidence type="ECO:0000256" key="1">
    <source>
        <dbReference type="SAM" id="Phobius"/>
    </source>
</evidence>
<feature type="transmembrane region" description="Helical" evidence="1">
    <location>
        <begin position="33"/>
        <end position="53"/>
    </location>
</feature>
<keyword evidence="1" id="KW-1133">Transmembrane helix</keyword>
<dbReference type="STRING" id="28092.WM40_13185"/>
<keyword evidence="1" id="KW-0812">Transmembrane</keyword>
<gene>
    <name evidence="2" type="ORF">WM40_13185</name>
</gene>
<comment type="caution">
    <text evidence="2">The sequence shown here is derived from an EMBL/GenBank/DDBJ whole genome shotgun (WGS) entry which is preliminary data.</text>
</comment>
<evidence type="ECO:0000313" key="3">
    <source>
        <dbReference type="Proteomes" id="UP000033618"/>
    </source>
</evidence>